<evidence type="ECO:0000313" key="2">
    <source>
        <dbReference type="Proteomes" id="UP000324222"/>
    </source>
</evidence>
<sequence>MVMGCLYLRWWVRTADDGGEHRLTEAASLPLGPSRIENGLSVKEFLYHTKHIAKEKAYHNH</sequence>
<name>A0A5B7D3H5_PORTR</name>
<evidence type="ECO:0000313" key="1">
    <source>
        <dbReference type="EMBL" id="MPC15474.1"/>
    </source>
</evidence>
<proteinExistence type="predicted"/>
<gene>
    <name evidence="1" type="ORF">E2C01_008266</name>
</gene>
<dbReference type="EMBL" id="VSRR010000430">
    <property type="protein sequence ID" value="MPC15474.1"/>
    <property type="molecule type" value="Genomic_DNA"/>
</dbReference>
<dbReference type="Proteomes" id="UP000324222">
    <property type="component" value="Unassembled WGS sequence"/>
</dbReference>
<organism evidence="1 2">
    <name type="scientific">Portunus trituberculatus</name>
    <name type="common">Swimming crab</name>
    <name type="synonym">Neptunus trituberculatus</name>
    <dbReference type="NCBI Taxonomy" id="210409"/>
    <lineage>
        <taxon>Eukaryota</taxon>
        <taxon>Metazoa</taxon>
        <taxon>Ecdysozoa</taxon>
        <taxon>Arthropoda</taxon>
        <taxon>Crustacea</taxon>
        <taxon>Multicrustacea</taxon>
        <taxon>Malacostraca</taxon>
        <taxon>Eumalacostraca</taxon>
        <taxon>Eucarida</taxon>
        <taxon>Decapoda</taxon>
        <taxon>Pleocyemata</taxon>
        <taxon>Brachyura</taxon>
        <taxon>Eubrachyura</taxon>
        <taxon>Portunoidea</taxon>
        <taxon>Portunidae</taxon>
        <taxon>Portuninae</taxon>
        <taxon>Portunus</taxon>
    </lineage>
</organism>
<protein>
    <submittedName>
        <fullName evidence="1">Uncharacterized protein</fullName>
    </submittedName>
</protein>
<reference evidence="1 2" key="1">
    <citation type="submission" date="2019-05" db="EMBL/GenBank/DDBJ databases">
        <title>Another draft genome of Portunus trituberculatus and its Hox gene families provides insights of decapod evolution.</title>
        <authorList>
            <person name="Jeong J.-H."/>
            <person name="Song I."/>
            <person name="Kim S."/>
            <person name="Choi T."/>
            <person name="Kim D."/>
            <person name="Ryu S."/>
            <person name="Kim W."/>
        </authorList>
    </citation>
    <scope>NUCLEOTIDE SEQUENCE [LARGE SCALE GENOMIC DNA]</scope>
    <source>
        <tissue evidence="1">Muscle</tissue>
    </source>
</reference>
<dbReference type="AlphaFoldDB" id="A0A5B7D3H5"/>
<accession>A0A5B7D3H5</accession>
<comment type="caution">
    <text evidence="1">The sequence shown here is derived from an EMBL/GenBank/DDBJ whole genome shotgun (WGS) entry which is preliminary data.</text>
</comment>
<keyword evidence="2" id="KW-1185">Reference proteome</keyword>